<comment type="similarity">
    <text evidence="2">Belongs to the transaldolase family. Type 1 subfamily.</text>
</comment>
<dbReference type="GO" id="GO:0004801">
    <property type="term" value="F:transaldolase activity"/>
    <property type="evidence" value="ECO:0007669"/>
    <property type="project" value="UniProtKB-EC"/>
</dbReference>
<gene>
    <name evidence="10" type="primary">tal1</name>
    <name evidence="10" type="ORF">DNF11_3135</name>
</gene>
<protein>
    <recommendedName>
        <fullName evidence="4 9">Transaldolase</fullName>
        <ecNumber evidence="3 9">2.2.1.2</ecNumber>
    </recommendedName>
</protein>
<dbReference type="VEuPathDB" id="FungiDB:DNF11_3135"/>
<dbReference type="FunFam" id="3.20.20.70:FF:000088">
    <property type="entry name" value="Transaldolase"/>
    <property type="match status" value="1"/>
</dbReference>
<evidence type="ECO:0000256" key="9">
    <source>
        <dbReference type="RuleBase" id="RU000501"/>
    </source>
</evidence>
<dbReference type="InterPro" id="IPR013785">
    <property type="entry name" value="Aldolase_TIM"/>
</dbReference>
<comment type="pathway">
    <text evidence="1 9">Carbohydrate degradation; pentose phosphate pathway; D-glyceraldehyde 3-phosphate and beta-D-fructose 6-phosphate from D-ribose 5-phosphate and D-xylulose 5-phosphate (non-oxidative stage): step 2/3.</text>
</comment>
<dbReference type="NCBIfam" id="TIGR00874">
    <property type="entry name" value="talAB"/>
    <property type="match status" value="1"/>
</dbReference>
<dbReference type="OrthoDB" id="2015515at2759"/>
<evidence type="ECO:0000256" key="1">
    <source>
        <dbReference type="ARBA" id="ARBA00004857"/>
    </source>
</evidence>
<keyword evidence="5 9" id="KW-0808">Transferase</keyword>
<comment type="catalytic activity">
    <reaction evidence="8 9">
        <text>D-sedoheptulose 7-phosphate + D-glyceraldehyde 3-phosphate = D-erythrose 4-phosphate + beta-D-fructose 6-phosphate</text>
        <dbReference type="Rhea" id="RHEA:17053"/>
        <dbReference type="ChEBI" id="CHEBI:16897"/>
        <dbReference type="ChEBI" id="CHEBI:57483"/>
        <dbReference type="ChEBI" id="CHEBI:57634"/>
        <dbReference type="ChEBI" id="CHEBI:59776"/>
        <dbReference type="EC" id="2.2.1.2"/>
    </reaction>
</comment>
<dbReference type="AlphaFoldDB" id="A0A3G2S7J7"/>
<keyword evidence="6 9" id="KW-0570">Pentose shunt</keyword>
<dbReference type="PANTHER" id="PTHR10683:SF18">
    <property type="entry name" value="TRANSALDOLASE"/>
    <property type="match status" value="1"/>
</dbReference>
<evidence type="ECO:0000256" key="5">
    <source>
        <dbReference type="ARBA" id="ARBA00022679"/>
    </source>
</evidence>
<dbReference type="HAMAP" id="MF_00492">
    <property type="entry name" value="Transaldolase_1"/>
    <property type="match status" value="1"/>
</dbReference>
<dbReference type="STRING" id="425264.A0A3G2S7J7"/>
<dbReference type="PANTHER" id="PTHR10683">
    <property type="entry name" value="TRANSALDOLASE"/>
    <property type="match status" value="1"/>
</dbReference>
<proteinExistence type="inferred from homology"/>
<dbReference type="Proteomes" id="UP000269793">
    <property type="component" value="Chromosome VI"/>
</dbReference>
<accession>A0A3G2S7J7</accession>
<sequence>MSNALASLKQFTTVVSDSGDFESIAVYKPQDATTNPSLILAAVKEEKYARMVAPAVEYAKAQGHSRQEIVEHAVDRLLVSFGEEILKIIPGRVSTEVDARLSFDTRATIDKAIKLIELYESVGISRERVLIKIASTWEGIQAARELESKHGIHCNLTLLFSFCQAVACAEANVTLISPFVGRILDWFKKHQPDADYTGANDPGVKSVQHIYNYYKQHGYNTIVMGASFRNASEITELAGVDYLTIAPKLLDELKNSPTALERKLSKEQALAAPPIEKCSFIDDEPAFRWAQLEDAMGFEKLHEGIRKFADDAVTLRDIIGQHL</sequence>
<dbReference type="SUPFAM" id="SSF51569">
    <property type="entry name" value="Aldolase"/>
    <property type="match status" value="1"/>
</dbReference>
<dbReference type="GO" id="GO:0009052">
    <property type="term" value="P:pentose-phosphate shunt, non-oxidative branch"/>
    <property type="evidence" value="ECO:0007669"/>
    <property type="project" value="TreeGrafter"/>
</dbReference>
<keyword evidence="7" id="KW-0704">Schiff base</keyword>
<dbReference type="EC" id="2.2.1.2" evidence="3 9"/>
<organism evidence="10 11">
    <name type="scientific">Malassezia restricta (strain ATCC 96810 / NBRC 103918 / CBS 7877)</name>
    <name type="common">Seborrheic dermatitis infection agent</name>
    <dbReference type="NCBI Taxonomy" id="425264"/>
    <lineage>
        <taxon>Eukaryota</taxon>
        <taxon>Fungi</taxon>
        <taxon>Dikarya</taxon>
        <taxon>Basidiomycota</taxon>
        <taxon>Ustilaginomycotina</taxon>
        <taxon>Malasseziomycetes</taxon>
        <taxon>Malasseziales</taxon>
        <taxon>Malasseziaceae</taxon>
        <taxon>Malassezia</taxon>
    </lineage>
</organism>
<evidence type="ECO:0000256" key="6">
    <source>
        <dbReference type="ARBA" id="ARBA00023126"/>
    </source>
</evidence>
<dbReference type="PROSITE" id="PS00958">
    <property type="entry name" value="TRANSALDOLASE_2"/>
    <property type="match status" value="1"/>
</dbReference>
<evidence type="ECO:0000313" key="11">
    <source>
        <dbReference type="Proteomes" id="UP000269793"/>
    </source>
</evidence>
<dbReference type="InterPro" id="IPR018225">
    <property type="entry name" value="Transaldolase_AS"/>
</dbReference>
<dbReference type="PROSITE" id="PS01054">
    <property type="entry name" value="TRANSALDOLASE_1"/>
    <property type="match status" value="1"/>
</dbReference>
<dbReference type="EMBL" id="CP033153">
    <property type="protein sequence ID" value="AYO44085.1"/>
    <property type="molecule type" value="Genomic_DNA"/>
</dbReference>
<dbReference type="Pfam" id="PF00923">
    <property type="entry name" value="TAL_FSA"/>
    <property type="match status" value="1"/>
</dbReference>
<evidence type="ECO:0000256" key="8">
    <source>
        <dbReference type="ARBA" id="ARBA00048810"/>
    </source>
</evidence>
<evidence type="ECO:0000256" key="3">
    <source>
        <dbReference type="ARBA" id="ARBA00013151"/>
    </source>
</evidence>
<comment type="function">
    <text evidence="9">Catalyzes the rate-limiting step of the non-oxidative phase in the pentose phosphate pathway. Catalyzes the reversible conversion of sedheptulose-7-phosphate and D-glyceraldehyde 3-phosphate into erythrose-4-phosphate and beta-D-fructose 6-phosphate.</text>
</comment>
<keyword evidence="11" id="KW-1185">Reference proteome</keyword>
<dbReference type="UniPathway" id="UPA00115">
    <property type="reaction ID" value="UER00414"/>
</dbReference>
<dbReference type="CDD" id="cd00957">
    <property type="entry name" value="Transaldolase_TalAB"/>
    <property type="match status" value="1"/>
</dbReference>
<dbReference type="NCBIfam" id="NF009001">
    <property type="entry name" value="PRK12346.1"/>
    <property type="match status" value="1"/>
</dbReference>
<dbReference type="GO" id="GO:0005737">
    <property type="term" value="C:cytoplasm"/>
    <property type="evidence" value="ECO:0007669"/>
    <property type="project" value="InterPro"/>
</dbReference>
<evidence type="ECO:0000256" key="7">
    <source>
        <dbReference type="ARBA" id="ARBA00023270"/>
    </source>
</evidence>
<dbReference type="Gene3D" id="3.20.20.70">
    <property type="entry name" value="Aldolase class I"/>
    <property type="match status" value="1"/>
</dbReference>
<evidence type="ECO:0000313" key="10">
    <source>
        <dbReference type="EMBL" id="AYO44085.1"/>
    </source>
</evidence>
<evidence type="ECO:0000256" key="4">
    <source>
        <dbReference type="ARBA" id="ARBA00018292"/>
    </source>
</evidence>
<dbReference type="InterPro" id="IPR004730">
    <property type="entry name" value="Transaldolase_1"/>
</dbReference>
<evidence type="ECO:0000256" key="2">
    <source>
        <dbReference type="ARBA" id="ARBA00008012"/>
    </source>
</evidence>
<dbReference type="InterPro" id="IPR001585">
    <property type="entry name" value="TAL/FSA"/>
</dbReference>
<reference evidence="10 11" key="1">
    <citation type="submission" date="2018-10" db="EMBL/GenBank/DDBJ databases">
        <title>Complete genome sequence of Malassezia restricta CBS 7877.</title>
        <authorList>
            <person name="Morand S.C."/>
            <person name="Bertignac M."/>
            <person name="Iltis A."/>
            <person name="Kolder I."/>
            <person name="Pirovano W."/>
            <person name="Jourdain R."/>
            <person name="Clavaud C."/>
        </authorList>
    </citation>
    <scope>NUCLEOTIDE SEQUENCE [LARGE SCALE GENOMIC DNA]</scope>
    <source>
        <strain evidence="10 11">CBS 7877</strain>
    </source>
</reference>
<dbReference type="GO" id="GO:0005975">
    <property type="term" value="P:carbohydrate metabolic process"/>
    <property type="evidence" value="ECO:0007669"/>
    <property type="project" value="InterPro"/>
</dbReference>
<name>A0A3G2S7J7_MALR7</name>